<protein>
    <submittedName>
        <fullName evidence="1">Uncharacterized protein</fullName>
    </submittedName>
</protein>
<name>A0A1A9ZAR3_GLOPL</name>
<dbReference type="AlphaFoldDB" id="A0A1A9ZAR3"/>
<dbReference type="EnsemblMetazoa" id="GPAI008945-RA">
    <property type="protein sequence ID" value="GPAI008945-PA"/>
    <property type="gene ID" value="GPAI008945"/>
</dbReference>
<sequence length="140" mass="16160">MQCSFAVPLAGQPNRFQLAKVVNDSDLVIVEQSKEKTSSVAFGVEASDERYTTPYDNNCTYEYISVRRHVMHEYMEKFEKLRHAQVNQISSTTTETEPSRDGYGFTQQQYELMQQQMRIHVQMAAILFATLFSSRIMENG</sequence>
<organism evidence="1 2">
    <name type="scientific">Glossina pallidipes</name>
    <name type="common">Tsetse fly</name>
    <dbReference type="NCBI Taxonomy" id="7398"/>
    <lineage>
        <taxon>Eukaryota</taxon>
        <taxon>Metazoa</taxon>
        <taxon>Ecdysozoa</taxon>
        <taxon>Arthropoda</taxon>
        <taxon>Hexapoda</taxon>
        <taxon>Insecta</taxon>
        <taxon>Pterygota</taxon>
        <taxon>Neoptera</taxon>
        <taxon>Endopterygota</taxon>
        <taxon>Diptera</taxon>
        <taxon>Brachycera</taxon>
        <taxon>Muscomorpha</taxon>
        <taxon>Hippoboscoidea</taxon>
        <taxon>Glossinidae</taxon>
        <taxon>Glossina</taxon>
    </lineage>
</organism>
<keyword evidence="2" id="KW-1185">Reference proteome</keyword>
<evidence type="ECO:0000313" key="2">
    <source>
        <dbReference type="Proteomes" id="UP000092445"/>
    </source>
</evidence>
<dbReference type="Proteomes" id="UP000092445">
    <property type="component" value="Unassembled WGS sequence"/>
</dbReference>
<accession>A0A1A9ZAR3</accession>
<proteinExistence type="predicted"/>
<dbReference type="VEuPathDB" id="VectorBase:GPAI008945"/>
<evidence type="ECO:0000313" key="1">
    <source>
        <dbReference type="EnsemblMetazoa" id="GPAI008945-PA"/>
    </source>
</evidence>
<reference evidence="1" key="2">
    <citation type="submission" date="2020-05" db="UniProtKB">
        <authorList>
            <consortium name="EnsemblMetazoa"/>
        </authorList>
    </citation>
    <scope>IDENTIFICATION</scope>
    <source>
        <strain evidence="1">IAEA</strain>
    </source>
</reference>
<reference evidence="2" key="1">
    <citation type="submission" date="2014-03" db="EMBL/GenBank/DDBJ databases">
        <authorList>
            <person name="Aksoy S."/>
            <person name="Warren W."/>
            <person name="Wilson R.K."/>
        </authorList>
    </citation>
    <scope>NUCLEOTIDE SEQUENCE [LARGE SCALE GENOMIC DNA]</scope>
    <source>
        <strain evidence="2">IAEA</strain>
    </source>
</reference>